<gene>
    <name evidence="1" type="ORF">GTG28_20750</name>
</gene>
<dbReference type="AlphaFoldDB" id="A0A6L8LZS4"/>
<accession>A0A6L8LZS4</accession>
<sequence>MSTLYVDQILALNKESLPENLKNVVGFAWANWSSATIGIDNTFNVSSIVRSSEGDSRIHFIKKPTKPYVAVSNANRDSSTLSSQVNSKTSDYVQVVTFYANTGVRFDCNSINLICMGGQ</sequence>
<reference evidence="1 2" key="1">
    <citation type="submission" date="2020-01" db="EMBL/GenBank/DDBJ databases">
        <title>Draft Genome Sequence of Vibrio sp. strain OCN044, Isolated from a Healthy Coral at Palmyra Atoll.</title>
        <authorList>
            <person name="Videau P."/>
            <person name="Loughran R."/>
            <person name="Esquivel A."/>
            <person name="Deadmond M."/>
            <person name="Paddock B.E."/>
            <person name="Saw J.H."/>
            <person name="Ushijima B."/>
        </authorList>
    </citation>
    <scope>NUCLEOTIDE SEQUENCE [LARGE SCALE GENOMIC DNA]</scope>
    <source>
        <strain evidence="1 2">OCN044</strain>
    </source>
</reference>
<evidence type="ECO:0000313" key="1">
    <source>
        <dbReference type="EMBL" id="MYM61634.1"/>
    </source>
</evidence>
<proteinExistence type="predicted"/>
<organism evidence="1 2">
    <name type="scientific">Vibrio tetraodonis subsp. pristinus</name>
    <dbReference type="NCBI Taxonomy" id="2695891"/>
    <lineage>
        <taxon>Bacteria</taxon>
        <taxon>Pseudomonadati</taxon>
        <taxon>Pseudomonadota</taxon>
        <taxon>Gammaproteobacteria</taxon>
        <taxon>Vibrionales</taxon>
        <taxon>Vibrionaceae</taxon>
        <taxon>Vibrio</taxon>
    </lineage>
</organism>
<protein>
    <submittedName>
        <fullName evidence="1">Uncharacterized protein</fullName>
    </submittedName>
</protein>
<name>A0A6L8LZS4_9VIBR</name>
<dbReference type="EMBL" id="WWEU01000017">
    <property type="protein sequence ID" value="MYM61634.1"/>
    <property type="molecule type" value="Genomic_DNA"/>
</dbReference>
<dbReference type="RefSeq" id="WP_160933176.1">
    <property type="nucleotide sequence ID" value="NZ_WWEU01000017.1"/>
</dbReference>
<keyword evidence="2" id="KW-1185">Reference proteome</keyword>
<evidence type="ECO:0000313" key="2">
    <source>
        <dbReference type="Proteomes" id="UP000478571"/>
    </source>
</evidence>
<comment type="caution">
    <text evidence="1">The sequence shown here is derived from an EMBL/GenBank/DDBJ whole genome shotgun (WGS) entry which is preliminary data.</text>
</comment>
<dbReference type="Proteomes" id="UP000478571">
    <property type="component" value="Unassembled WGS sequence"/>
</dbReference>